<dbReference type="PANTHER" id="PTHR21027:SF1">
    <property type="entry name" value="TRNA-SPLICING ENDONUCLEASE SUBUNIT SEN54"/>
    <property type="match status" value="1"/>
</dbReference>
<evidence type="ECO:0000313" key="7">
    <source>
        <dbReference type="RefSeq" id="XP_021845200.1"/>
    </source>
</evidence>
<dbReference type="RefSeq" id="XP_021845198.1">
    <property type="nucleotide sequence ID" value="XM_021989506.1"/>
</dbReference>
<proteinExistence type="inferred from homology"/>
<evidence type="ECO:0000259" key="4">
    <source>
        <dbReference type="Pfam" id="PF12928"/>
    </source>
</evidence>
<keyword evidence="5" id="KW-1185">Reference proteome</keyword>
<dbReference type="PANTHER" id="PTHR21027">
    <property type="entry name" value="TRNA-SPLICING ENDONUCLEASE SUBUNIT SEN54"/>
    <property type="match status" value="1"/>
</dbReference>
<sequence>MGGRREAEELSNSLGGLSDSEYSSQDSADDEWCSEAGSETKLQCRSVVLKACWKDETGMAEVMNHKGNLWKTIGINRNGKMYLSIEETLFLIQIGALLLVDDKDTTFTLSEVYPKVAEEKSGCSWEGFKIYQHLKSLGYIVGRVGIPWSQKSTKNCTMVHEDTSETDNVTQIIFSRTSIVQPLNNLSLNEANPLSEDELPNKFKKTFPEESKFVVHLPVYEVYLPNSQFKKTCPGDPDFVVYPTSGHPPSVFDIKELERQSNGLPIKVGHVDEGRVSLFSFDKVELPVLA</sequence>
<protein>
    <submittedName>
        <fullName evidence="6 7">Uncharacterized protein LOC110785060</fullName>
    </submittedName>
</protein>
<evidence type="ECO:0000313" key="6">
    <source>
        <dbReference type="RefSeq" id="XP_021845198.1"/>
    </source>
</evidence>
<dbReference type="RefSeq" id="XP_021845200.1">
    <property type="nucleotide sequence ID" value="XM_021989508.1"/>
</dbReference>
<dbReference type="GO" id="GO:0000379">
    <property type="term" value="P:tRNA-type intron splice site recognition and cleavage"/>
    <property type="evidence" value="ECO:0000318"/>
    <property type="project" value="GO_Central"/>
</dbReference>
<reference evidence="5" key="1">
    <citation type="journal article" date="2021" name="Nat. Commun.">
        <title>Genomic analyses provide insights into spinach domestication and the genetic basis of agronomic traits.</title>
        <authorList>
            <person name="Cai X."/>
            <person name="Sun X."/>
            <person name="Xu C."/>
            <person name="Sun H."/>
            <person name="Wang X."/>
            <person name="Ge C."/>
            <person name="Zhang Z."/>
            <person name="Wang Q."/>
            <person name="Fei Z."/>
            <person name="Jiao C."/>
            <person name="Wang Q."/>
        </authorList>
    </citation>
    <scope>NUCLEOTIDE SEQUENCE [LARGE SCALE GENOMIC DNA]</scope>
    <source>
        <strain evidence="5">cv. Varoflay</strain>
    </source>
</reference>
<keyword evidence="2" id="KW-0819">tRNA processing</keyword>
<feature type="compositionally biased region" description="Polar residues" evidence="3">
    <location>
        <begin position="10"/>
        <end position="26"/>
    </location>
</feature>
<dbReference type="GO" id="GO:0000214">
    <property type="term" value="C:tRNA-intron endonuclease complex"/>
    <property type="evidence" value="ECO:0000318"/>
    <property type="project" value="GO_Central"/>
</dbReference>
<dbReference type="InterPro" id="IPR024337">
    <property type="entry name" value="tRNA_splic_suSen54"/>
</dbReference>
<gene>
    <name evidence="6 7" type="primary">LOC110785060</name>
</gene>
<dbReference type="Proteomes" id="UP000813463">
    <property type="component" value="Chromosome 6"/>
</dbReference>
<feature type="region of interest" description="Disordered" evidence="3">
    <location>
        <begin position="1"/>
        <end position="31"/>
    </location>
</feature>
<accession>A0A9R0JS82</accession>
<feature type="domain" description="tRNA-splicing endonuclease subunit Sen54 N-terminal" evidence="4">
    <location>
        <begin position="36"/>
        <end position="99"/>
    </location>
</feature>
<organism evidence="5 7">
    <name type="scientific">Spinacia oleracea</name>
    <name type="common">Spinach</name>
    <dbReference type="NCBI Taxonomy" id="3562"/>
    <lineage>
        <taxon>Eukaryota</taxon>
        <taxon>Viridiplantae</taxon>
        <taxon>Streptophyta</taxon>
        <taxon>Embryophyta</taxon>
        <taxon>Tracheophyta</taxon>
        <taxon>Spermatophyta</taxon>
        <taxon>Magnoliopsida</taxon>
        <taxon>eudicotyledons</taxon>
        <taxon>Gunneridae</taxon>
        <taxon>Pentapetalae</taxon>
        <taxon>Caryophyllales</taxon>
        <taxon>Chenopodiaceae</taxon>
        <taxon>Chenopodioideae</taxon>
        <taxon>Anserineae</taxon>
        <taxon>Spinacia</taxon>
    </lineage>
</organism>
<comment type="similarity">
    <text evidence="1">Belongs to the SEN54 family.</text>
</comment>
<dbReference type="InterPro" id="IPR024336">
    <property type="entry name" value="tRNA_splic_suSen54_N"/>
</dbReference>
<name>A0A9R0JS82_SPIOL</name>
<evidence type="ECO:0000256" key="2">
    <source>
        <dbReference type="ARBA" id="ARBA00022694"/>
    </source>
</evidence>
<evidence type="ECO:0000256" key="3">
    <source>
        <dbReference type="SAM" id="MobiDB-lite"/>
    </source>
</evidence>
<dbReference type="OrthoDB" id="408683at2759"/>
<evidence type="ECO:0000313" key="5">
    <source>
        <dbReference type="Proteomes" id="UP000813463"/>
    </source>
</evidence>
<dbReference type="GeneID" id="110785060"/>
<evidence type="ECO:0000256" key="1">
    <source>
        <dbReference type="ARBA" id="ARBA00005736"/>
    </source>
</evidence>
<dbReference type="KEGG" id="soe:110785060"/>
<dbReference type="Pfam" id="PF12928">
    <property type="entry name" value="tRNA_int_end_N2"/>
    <property type="match status" value="1"/>
</dbReference>
<reference evidence="6 7" key="2">
    <citation type="submission" date="2025-04" db="UniProtKB">
        <authorList>
            <consortium name="RefSeq"/>
        </authorList>
    </citation>
    <scope>IDENTIFICATION</scope>
</reference>
<dbReference type="AlphaFoldDB" id="A0A9R0JS82"/>